<dbReference type="Pfam" id="PF13377">
    <property type="entry name" value="Peripla_BP_3"/>
    <property type="match status" value="1"/>
</dbReference>
<organism evidence="5 6">
    <name type="scientific">Kribbella capetownensis</name>
    <dbReference type="NCBI Taxonomy" id="1572659"/>
    <lineage>
        <taxon>Bacteria</taxon>
        <taxon>Bacillati</taxon>
        <taxon>Actinomycetota</taxon>
        <taxon>Actinomycetes</taxon>
        <taxon>Propionibacteriales</taxon>
        <taxon>Kribbellaceae</taxon>
        <taxon>Kribbella</taxon>
    </lineage>
</organism>
<dbReference type="EMBL" id="SJKD01000007">
    <property type="protein sequence ID" value="TCC45653.1"/>
    <property type="molecule type" value="Genomic_DNA"/>
</dbReference>
<accession>A0A4R0JFB2</accession>
<keyword evidence="1" id="KW-0805">Transcription regulation</keyword>
<dbReference type="OrthoDB" id="3510266at2"/>
<dbReference type="CDD" id="cd01392">
    <property type="entry name" value="HTH_LacI"/>
    <property type="match status" value="1"/>
</dbReference>
<comment type="caution">
    <text evidence="5">The sequence shown here is derived from an EMBL/GenBank/DDBJ whole genome shotgun (WGS) entry which is preliminary data.</text>
</comment>
<evidence type="ECO:0000256" key="3">
    <source>
        <dbReference type="ARBA" id="ARBA00023163"/>
    </source>
</evidence>
<dbReference type="InterPro" id="IPR000843">
    <property type="entry name" value="HTH_LacI"/>
</dbReference>
<name>A0A4R0JFB2_9ACTN</name>
<dbReference type="PANTHER" id="PTHR30146">
    <property type="entry name" value="LACI-RELATED TRANSCRIPTIONAL REPRESSOR"/>
    <property type="match status" value="1"/>
</dbReference>
<dbReference type="Gene3D" id="1.10.260.40">
    <property type="entry name" value="lambda repressor-like DNA-binding domains"/>
    <property type="match status" value="1"/>
</dbReference>
<evidence type="ECO:0000256" key="1">
    <source>
        <dbReference type="ARBA" id="ARBA00023015"/>
    </source>
</evidence>
<dbReference type="RefSeq" id="WP_131516739.1">
    <property type="nucleotide sequence ID" value="NZ_SJKD01000007.1"/>
</dbReference>
<evidence type="ECO:0000313" key="6">
    <source>
        <dbReference type="Proteomes" id="UP000293342"/>
    </source>
</evidence>
<dbReference type="InterPro" id="IPR028082">
    <property type="entry name" value="Peripla_BP_I"/>
</dbReference>
<dbReference type="Gene3D" id="3.40.50.2300">
    <property type="match status" value="2"/>
</dbReference>
<dbReference type="PROSITE" id="PS50932">
    <property type="entry name" value="HTH_LACI_2"/>
    <property type="match status" value="1"/>
</dbReference>
<dbReference type="SUPFAM" id="SSF53822">
    <property type="entry name" value="Periplasmic binding protein-like I"/>
    <property type="match status" value="1"/>
</dbReference>
<sequence length="345" mass="35820">MNQAAPGSGRTTLATVAAAAGVSTATVSKVLNARPDVGQETRVRVERALADHGYVPQRQRRGRKKTRVRTVGLVCDDLLSPYTVEVLRGVSGAAAESEVDVVVALLDDVLGGPSSDAWVRRLRAAGHEGMIVVACELTELQGAAVDRAGLPLVAIDALSLPSIEVATVGATNGTGALGATEHLIGLGHERIAFVGGPESSSCGQARLHGYLAAMTNAGLHVDTELISHGLYITATGVAEGRRLLGLERPPTAVLAANDPIAIGVIEAARLQGLAVPADLSVVGFDDTFLAESSTPPLTTVRQPLQQMGAFAFESLMRLVGGRALDTSHIELATELIVRDSTTRLL</sequence>
<dbReference type="AlphaFoldDB" id="A0A4R0JFB2"/>
<protein>
    <submittedName>
        <fullName evidence="5">LacI family DNA-binding transcriptional regulator</fullName>
    </submittedName>
</protein>
<proteinExistence type="predicted"/>
<dbReference type="GO" id="GO:0003700">
    <property type="term" value="F:DNA-binding transcription factor activity"/>
    <property type="evidence" value="ECO:0007669"/>
    <property type="project" value="TreeGrafter"/>
</dbReference>
<dbReference type="SUPFAM" id="SSF47413">
    <property type="entry name" value="lambda repressor-like DNA-binding domains"/>
    <property type="match status" value="1"/>
</dbReference>
<evidence type="ECO:0000256" key="2">
    <source>
        <dbReference type="ARBA" id="ARBA00023125"/>
    </source>
</evidence>
<dbReference type="Pfam" id="PF00356">
    <property type="entry name" value="LacI"/>
    <property type="match status" value="1"/>
</dbReference>
<evidence type="ECO:0000259" key="4">
    <source>
        <dbReference type="PROSITE" id="PS50932"/>
    </source>
</evidence>
<keyword evidence="6" id="KW-1185">Reference proteome</keyword>
<evidence type="ECO:0000313" key="5">
    <source>
        <dbReference type="EMBL" id="TCC45653.1"/>
    </source>
</evidence>
<feature type="domain" description="HTH lacI-type" evidence="4">
    <location>
        <begin position="11"/>
        <end position="65"/>
    </location>
</feature>
<dbReference type="InterPro" id="IPR010982">
    <property type="entry name" value="Lambda_DNA-bd_dom_sf"/>
</dbReference>
<gene>
    <name evidence="5" type="ORF">E0H75_28395</name>
</gene>
<keyword evidence="3" id="KW-0804">Transcription</keyword>
<dbReference type="InterPro" id="IPR046335">
    <property type="entry name" value="LacI/GalR-like_sensor"/>
</dbReference>
<keyword evidence="2 5" id="KW-0238">DNA-binding</keyword>
<dbReference type="SMART" id="SM00354">
    <property type="entry name" value="HTH_LACI"/>
    <property type="match status" value="1"/>
</dbReference>
<dbReference type="GO" id="GO:0000976">
    <property type="term" value="F:transcription cis-regulatory region binding"/>
    <property type="evidence" value="ECO:0007669"/>
    <property type="project" value="TreeGrafter"/>
</dbReference>
<reference evidence="5 6" key="1">
    <citation type="submission" date="2019-02" db="EMBL/GenBank/DDBJ databases">
        <title>Kribbella capetownensis sp. nov. and Kribbella speibonae sp. nov., isolated from soil.</title>
        <authorList>
            <person name="Curtis S.M."/>
            <person name="Norton I."/>
            <person name="Everest G.J."/>
            <person name="Meyers P.R."/>
        </authorList>
    </citation>
    <scope>NUCLEOTIDE SEQUENCE [LARGE SCALE GENOMIC DNA]</scope>
    <source>
        <strain evidence="5 6">YM53</strain>
    </source>
</reference>
<dbReference type="Proteomes" id="UP000293342">
    <property type="component" value="Unassembled WGS sequence"/>
</dbReference>
<dbReference type="PANTHER" id="PTHR30146:SF153">
    <property type="entry name" value="LACTOSE OPERON REPRESSOR"/>
    <property type="match status" value="1"/>
</dbReference>